<dbReference type="SUPFAM" id="SSF109604">
    <property type="entry name" value="HD-domain/PDEase-like"/>
    <property type="match status" value="1"/>
</dbReference>
<evidence type="ECO:0008006" key="3">
    <source>
        <dbReference type="Google" id="ProtNLM"/>
    </source>
</evidence>
<dbReference type="EMBL" id="MU070546">
    <property type="protein sequence ID" value="KAF5827259.1"/>
    <property type="molecule type" value="Genomic_DNA"/>
</dbReference>
<dbReference type="PANTHER" id="PTHR21174:SF0">
    <property type="entry name" value="HD PHOSPHOHYDROLASE FAMILY PROTEIN-RELATED"/>
    <property type="match status" value="1"/>
</dbReference>
<comment type="caution">
    <text evidence="1">The sequence shown here is derived from an EMBL/GenBank/DDBJ whole genome shotgun (WGS) entry which is preliminary data.</text>
</comment>
<gene>
    <name evidence="1" type="ORF">DUNSADRAFT_1054</name>
</gene>
<organism evidence="1 2">
    <name type="scientific">Dunaliella salina</name>
    <name type="common">Green alga</name>
    <name type="synonym">Protococcus salinus</name>
    <dbReference type="NCBI Taxonomy" id="3046"/>
    <lineage>
        <taxon>Eukaryota</taxon>
        <taxon>Viridiplantae</taxon>
        <taxon>Chlorophyta</taxon>
        <taxon>core chlorophytes</taxon>
        <taxon>Chlorophyceae</taxon>
        <taxon>CS clade</taxon>
        <taxon>Chlamydomonadales</taxon>
        <taxon>Dunaliellaceae</taxon>
        <taxon>Dunaliella</taxon>
    </lineage>
</organism>
<sequence>MFELFDQADLDDQNQVVIALAVFFHDIVYDAKRNDNELMSIEVFKQFAADISLEQQLLDRVGLFIAATIAHAVPAQARSHHLTLFLDFDLAILGMPPETYDEYAQQIRQEYIHFPDDAYASGRAAVLSKFSGRDTLFFHKSMQERFEAQARENVVREIRALTKGSSDPAM</sequence>
<accession>A0ABQ7FY24</accession>
<name>A0ABQ7FY24_DUNSA</name>
<dbReference type="Proteomes" id="UP000815325">
    <property type="component" value="Unassembled WGS sequence"/>
</dbReference>
<keyword evidence="2" id="KW-1185">Reference proteome</keyword>
<dbReference type="PANTHER" id="PTHR21174">
    <property type="match status" value="1"/>
</dbReference>
<evidence type="ECO:0000313" key="2">
    <source>
        <dbReference type="Proteomes" id="UP000815325"/>
    </source>
</evidence>
<protein>
    <recommendedName>
        <fullName evidence="3">Phosphohydrolase</fullName>
    </recommendedName>
</protein>
<dbReference type="PIRSF" id="PIRSF035170">
    <property type="entry name" value="HD_phosphohydro"/>
    <property type="match status" value="1"/>
</dbReference>
<dbReference type="InterPro" id="IPR009218">
    <property type="entry name" value="HD_phosphohydro"/>
</dbReference>
<reference evidence="1" key="1">
    <citation type="submission" date="2017-08" db="EMBL/GenBank/DDBJ databases">
        <authorList>
            <person name="Polle J.E."/>
            <person name="Barry K."/>
            <person name="Cushman J."/>
            <person name="Schmutz J."/>
            <person name="Tran D."/>
            <person name="Hathwaick L.T."/>
            <person name="Yim W.C."/>
            <person name="Jenkins J."/>
            <person name="Mckie-Krisberg Z.M."/>
            <person name="Prochnik S."/>
            <person name="Lindquist E."/>
            <person name="Dockter R.B."/>
            <person name="Adam C."/>
            <person name="Molina H."/>
            <person name="Bunkerborg J."/>
            <person name="Jin E."/>
            <person name="Buchheim M."/>
            <person name="Magnuson J."/>
        </authorList>
    </citation>
    <scope>NUCLEOTIDE SEQUENCE</scope>
    <source>
        <strain evidence="1">CCAP 19/18</strain>
    </source>
</reference>
<evidence type="ECO:0000313" key="1">
    <source>
        <dbReference type="EMBL" id="KAF5827259.1"/>
    </source>
</evidence>
<proteinExistence type="predicted"/>